<feature type="transmembrane region" description="Helical" evidence="1">
    <location>
        <begin position="229"/>
        <end position="253"/>
    </location>
</feature>
<reference evidence="3" key="1">
    <citation type="journal article" date="2019" name="Int. J. Syst. Evol. Microbiol.">
        <title>The Global Catalogue of Microorganisms (GCM) 10K type strain sequencing project: providing services to taxonomists for standard genome sequencing and annotation.</title>
        <authorList>
            <consortium name="The Broad Institute Genomics Platform"/>
            <consortium name="The Broad Institute Genome Sequencing Center for Infectious Disease"/>
            <person name="Wu L."/>
            <person name="Ma J."/>
        </authorList>
    </citation>
    <scope>NUCLEOTIDE SEQUENCE [LARGE SCALE GENOMIC DNA]</scope>
    <source>
        <strain evidence="3">NBRC 108725</strain>
    </source>
</reference>
<keyword evidence="1" id="KW-0472">Membrane</keyword>
<evidence type="ECO:0000313" key="2">
    <source>
        <dbReference type="EMBL" id="BDZ44385.1"/>
    </source>
</evidence>
<dbReference type="Proteomes" id="UP001321498">
    <property type="component" value="Chromosome"/>
</dbReference>
<feature type="transmembrane region" description="Helical" evidence="1">
    <location>
        <begin position="122"/>
        <end position="144"/>
    </location>
</feature>
<evidence type="ECO:0000256" key="1">
    <source>
        <dbReference type="SAM" id="Phobius"/>
    </source>
</evidence>
<keyword evidence="1" id="KW-1133">Transmembrane helix</keyword>
<proteinExistence type="predicted"/>
<organism evidence="2 3">
    <name type="scientific">Naasia aerilata</name>
    <dbReference type="NCBI Taxonomy" id="1162966"/>
    <lineage>
        <taxon>Bacteria</taxon>
        <taxon>Bacillati</taxon>
        <taxon>Actinomycetota</taxon>
        <taxon>Actinomycetes</taxon>
        <taxon>Micrococcales</taxon>
        <taxon>Microbacteriaceae</taxon>
        <taxon>Naasia</taxon>
    </lineage>
</organism>
<evidence type="ECO:0008006" key="4">
    <source>
        <dbReference type="Google" id="ProtNLM"/>
    </source>
</evidence>
<name>A0ABN6XL43_9MICO</name>
<gene>
    <name evidence="2" type="ORF">GCM10025866_02940</name>
</gene>
<sequence>MAWMLVTPAREARAKTYGGLGWFDRLPSTPTGAIAARSATYWWRDPRYRMSLIVIPITPILMIVPLLVVGVPVQILALIPVPIMCLFLGWSTLHNDVAFDNTAIWLHVASGTRGRADRLGRLFPALALGLPVLIIGSVISAAVYGDWSVLGGLLGVGSALLFGGMGFSCVTSARFPYPVVRPGDSPFSHPQSTTATTVVVQGFALTASLLLTLPAIVFAALGFLGSDTWFWASLGAGVFVGLVALWGGVLLGARIFDRRGPELLSASLLN</sequence>
<feature type="transmembrane region" description="Helical" evidence="1">
    <location>
        <begin position="150"/>
        <end position="177"/>
    </location>
</feature>
<accession>A0ABN6XL43</accession>
<feature type="transmembrane region" description="Helical" evidence="1">
    <location>
        <begin position="50"/>
        <end position="69"/>
    </location>
</feature>
<feature type="transmembrane region" description="Helical" evidence="1">
    <location>
        <begin position="75"/>
        <end position="93"/>
    </location>
</feature>
<evidence type="ECO:0000313" key="3">
    <source>
        <dbReference type="Proteomes" id="UP001321498"/>
    </source>
</evidence>
<keyword evidence="1" id="KW-0812">Transmembrane</keyword>
<protein>
    <recommendedName>
        <fullName evidence="4">ABC-2 type transport system permease protein</fullName>
    </recommendedName>
</protein>
<dbReference type="RefSeq" id="WP_286277851.1">
    <property type="nucleotide sequence ID" value="NZ_AP027731.1"/>
</dbReference>
<feature type="transmembrane region" description="Helical" evidence="1">
    <location>
        <begin position="198"/>
        <end position="223"/>
    </location>
</feature>
<keyword evidence="3" id="KW-1185">Reference proteome</keyword>
<dbReference type="EMBL" id="AP027731">
    <property type="protein sequence ID" value="BDZ44385.1"/>
    <property type="molecule type" value="Genomic_DNA"/>
</dbReference>